<feature type="transmembrane region" description="Helical" evidence="1">
    <location>
        <begin position="20"/>
        <end position="39"/>
    </location>
</feature>
<dbReference type="OrthoDB" id="8702885at2"/>
<keyword evidence="4" id="KW-1185">Reference proteome</keyword>
<dbReference type="Pfam" id="PF07811">
    <property type="entry name" value="TadE"/>
    <property type="match status" value="1"/>
</dbReference>
<evidence type="ECO:0000313" key="3">
    <source>
        <dbReference type="EMBL" id="RJG04568.1"/>
    </source>
</evidence>
<evidence type="ECO:0000259" key="2">
    <source>
        <dbReference type="Pfam" id="PF07811"/>
    </source>
</evidence>
<reference evidence="4" key="1">
    <citation type="submission" date="2018-09" db="EMBL/GenBank/DDBJ databases">
        <authorList>
            <person name="Zhu H."/>
        </authorList>
    </citation>
    <scope>NUCLEOTIDE SEQUENCE [LARGE SCALE GENOMIC DNA]</scope>
    <source>
        <strain evidence="4">K1S02-23</strain>
    </source>
</reference>
<name>A0A3A3G823_9BURK</name>
<sequence>MILQPSIPCKRRPARQHGAAVIEFALILALLISLLAGIFEFGRAFWYYDALTKATRDGARAMSVSATADIASVGVGLAKKEVADAVTAAGVPDFTEGNVAVTCLNDAFDDAACTDGATPGGVRVQIVGYTMSIGQFIPFLIGASSSYSATLSPHTTMRYMLPVL</sequence>
<accession>A0A3A3G823</accession>
<organism evidence="3 4">
    <name type="scientific">Noviherbaspirillum sedimenti</name>
    <dbReference type="NCBI Taxonomy" id="2320865"/>
    <lineage>
        <taxon>Bacteria</taxon>
        <taxon>Pseudomonadati</taxon>
        <taxon>Pseudomonadota</taxon>
        <taxon>Betaproteobacteria</taxon>
        <taxon>Burkholderiales</taxon>
        <taxon>Oxalobacteraceae</taxon>
        <taxon>Noviherbaspirillum</taxon>
    </lineage>
</organism>
<keyword evidence="1" id="KW-0472">Membrane</keyword>
<feature type="domain" description="TadE-like" evidence="2">
    <location>
        <begin position="18"/>
        <end position="60"/>
    </location>
</feature>
<dbReference type="Proteomes" id="UP000266327">
    <property type="component" value="Unassembled WGS sequence"/>
</dbReference>
<keyword evidence="1" id="KW-0812">Transmembrane</keyword>
<evidence type="ECO:0000256" key="1">
    <source>
        <dbReference type="SAM" id="Phobius"/>
    </source>
</evidence>
<proteinExistence type="predicted"/>
<dbReference type="RefSeq" id="WP_119788043.1">
    <property type="nucleotide sequence ID" value="NZ_QYUQ01000002.1"/>
</dbReference>
<keyword evidence="1" id="KW-1133">Transmembrane helix</keyword>
<gene>
    <name evidence="3" type="ORF">D3878_20435</name>
</gene>
<protein>
    <submittedName>
        <fullName evidence="3">Pilus assembly protein</fullName>
    </submittedName>
</protein>
<dbReference type="EMBL" id="QYUQ01000002">
    <property type="protein sequence ID" value="RJG04568.1"/>
    <property type="molecule type" value="Genomic_DNA"/>
</dbReference>
<dbReference type="AlphaFoldDB" id="A0A3A3G823"/>
<evidence type="ECO:0000313" key="4">
    <source>
        <dbReference type="Proteomes" id="UP000266327"/>
    </source>
</evidence>
<dbReference type="InterPro" id="IPR012495">
    <property type="entry name" value="TadE-like_dom"/>
</dbReference>
<comment type="caution">
    <text evidence="3">The sequence shown here is derived from an EMBL/GenBank/DDBJ whole genome shotgun (WGS) entry which is preliminary data.</text>
</comment>